<feature type="transmembrane region" description="Helical" evidence="6">
    <location>
        <begin position="20"/>
        <end position="42"/>
    </location>
</feature>
<feature type="transmembrane region" description="Helical" evidence="6">
    <location>
        <begin position="124"/>
        <end position="143"/>
    </location>
</feature>
<evidence type="ECO:0000256" key="4">
    <source>
        <dbReference type="ARBA" id="ARBA00022989"/>
    </source>
</evidence>
<dbReference type="HOGENOM" id="CLU_1724658_0_0_1"/>
<gene>
    <name evidence="7" type="primary">AUGUSTUS-3.0.2_09639</name>
    <name evidence="7" type="ORF">TcasGA2_TC009639</name>
</gene>
<keyword evidence="3 6" id="KW-0812">Transmembrane</keyword>
<comment type="similarity">
    <text evidence="2">Belongs to the UPF0220 family.</text>
</comment>
<feature type="transmembrane region" description="Helical" evidence="6">
    <location>
        <begin position="93"/>
        <end position="112"/>
    </location>
</feature>
<evidence type="ECO:0000313" key="7">
    <source>
        <dbReference type="EMBL" id="EFA06708.1"/>
    </source>
</evidence>
<dbReference type="KEGG" id="tca:662345"/>
<evidence type="ECO:0000256" key="3">
    <source>
        <dbReference type="ARBA" id="ARBA00022692"/>
    </source>
</evidence>
<evidence type="ECO:0000256" key="5">
    <source>
        <dbReference type="ARBA" id="ARBA00023136"/>
    </source>
</evidence>
<protein>
    <submittedName>
        <fullName evidence="7">Transmembrane protein 50B-like Protein</fullName>
    </submittedName>
</protein>
<dbReference type="GO" id="GO:0032511">
    <property type="term" value="P:late endosome to vacuole transport via multivesicular body sorting pathway"/>
    <property type="evidence" value="ECO:0000318"/>
    <property type="project" value="GO_Central"/>
</dbReference>
<dbReference type="OrthoDB" id="268928at2759"/>
<dbReference type="GO" id="GO:0016020">
    <property type="term" value="C:membrane"/>
    <property type="evidence" value="ECO:0007669"/>
    <property type="project" value="UniProtKB-SubCell"/>
</dbReference>
<dbReference type="AlphaFoldDB" id="D6WTE5"/>
<dbReference type="STRING" id="7070.D6WTE5"/>
<proteinExistence type="inferred from homology"/>
<name>D6WTE5_TRICA</name>
<evidence type="ECO:0000313" key="8">
    <source>
        <dbReference type="Proteomes" id="UP000007266"/>
    </source>
</evidence>
<keyword evidence="4 6" id="KW-1133">Transmembrane helix</keyword>
<dbReference type="InParanoid" id="D6WTE5"/>
<dbReference type="eggNOG" id="KOG3393">
    <property type="taxonomic scope" value="Eukaryota"/>
</dbReference>
<evidence type="ECO:0000256" key="1">
    <source>
        <dbReference type="ARBA" id="ARBA00004141"/>
    </source>
</evidence>
<accession>D6WTE5</accession>
<dbReference type="PhylomeDB" id="D6WTE5"/>
<organism evidence="7 8">
    <name type="scientific">Tribolium castaneum</name>
    <name type="common">Red flour beetle</name>
    <dbReference type="NCBI Taxonomy" id="7070"/>
    <lineage>
        <taxon>Eukaryota</taxon>
        <taxon>Metazoa</taxon>
        <taxon>Ecdysozoa</taxon>
        <taxon>Arthropoda</taxon>
        <taxon>Hexapoda</taxon>
        <taxon>Insecta</taxon>
        <taxon>Pterygota</taxon>
        <taxon>Neoptera</taxon>
        <taxon>Endopterygota</taxon>
        <taxon>Coleoptera</taxon>
        <taxon>Polyphaga</taxon>
        <taxon>Cucujiformia</taxon>
        <taxon>Tenebrionidae</taxon>
        <taxon>Tenebrionidae incertae sedis</taxon>
        <taxon>Tribolium</taxon>
    </lineage>
</organism>
<dbReference type="EMBL" id="KQ971352">
    <property type="protein sequence ID" value="EFA06708.1"/>
    <property type="molecule type" value="Genomic_DNA"/>
</dbReference>
<reference evidence="7 8" key="2">
    <citation type="journal article" date="2010" name="Nucleic Acids Res.">
        <title>BeetleBase in 2010: revisions to provide comprehensive genomic information for Tribolium castaneum.</title>
        <authorList>
            <person name="Kim H.S."/>
            <person name="Murphy T."/>
            <person name="Xia J."/>
            <person name="Caragea D."/>
            <person name="Park Y."/>
            <person name="Beeman R.W."/>
            <person name="Lorenzen M.D."/>
            <person name="Butcher S."/>
            <person name="Manak J.R."/>
            <person name="Brown S.J."/>
        </authorList>
    </citation>
    <scope>GENOME REANNOTATION</scope>
    <source>
        <strain evidence="7 8">Georgia GA2</strain>
    </source>
</reference>
<dbReference type="PANTHER" id="PTHR13180">
    <property type="entry name" value="SMALL MEMBRANE PROTEIN-RELATED"/>
    <property type="match status" value="1"/>
</dbReference>
<dbReference type="Pfam" id="PF05255">
    <property type="entry name" value="UPF0220"/>
    <property type="match status" value="1"/>
</dbReference>
<comment type="subcellular location">
    <subcellularLocation>
        <location evidence="1">Membrane</location>
        <topology evidence="1">Multi-pass membrane protein</topology>
    </subcellularLocation>
</comment>
<evidence type="ECO:0000256" key="2">
    <source>
        <dbReference type="ARBA" id="ARBA00005335"/>
    </source>
</evidence>
<feature type="transmembrane region" description="Helical" evidence="6">
    <location>
        <begin position="54"/>
        <end position="73"/>
    </location>
</feature>
<evidence type="ECO:0000256" key="6">
    <source>
        <dbReference type="SAM" id="Phobius"/>
    </source>
</evidence>
<keyword evidence="5 6" id="KW-0472">Membrane</keyword>
<keyword evidence="8" id="KW-1185">Reference proteome</keyword>
<sequence length="152" mass="17130">MYQTLVVPCLGEVSPLKFNALLSCLAGLAFFSAWWLLIGLLSDNLLCYQEFFPALFSSMALVLINIIPTSLILEPQLHYTTKCGILMSRTCLFIGFMIAFGALIGASYILINNYLLDKAELNKWPGWSVFLQNLLIFSATLLLRSRKSLEYF</sequence>
<dbReference type="Proteomes" id="UP000007266">
    <property type="component" value="Linkage group 7"/>
</dbReference>
<dbReference type="InterPro" id="IPR007919">
    <property type="entry name" value="UPF0220"/>
</dbReference>
<reference evidence="7 8" key="1">
    <citation type="journal article" date="2008" name="Nature">
        <title>The genome of the model beetle and pest Tribolium castaneum.</title>
        <authorList>
            <consortium name="Tribolium Genome Sequencing Consortium"/>
            <person name="Richards S."/>
            <person name="Gibbs R.A."/>
            <person name="Weinstock G.M."/>
            <person name="Brown S.J."/>
            <person name="Denell R."/>
            <person name="Beeman R.W."/>
            <person name="Gibbs R."/>
            <person name="Beeman R.W."/>
            <person name="Brown S.J."/>
            <person name="Bucher G."/>
            <person name="Friedrich M."/>
            <person name="Grimmelikhuijzen C.J."/>
            <person name="Klingler M."/>
            <person name="Lorenzen M."/>
            <person name="Richards S."/>
            <person name="Roth S."/>
            <person name="Schroder R."/>
            <person name="Tautz D."/>
            <person name="Zdobnov E.M."/>
            <person name="Muzny D."/>
            <person name="Gibbs R.A."/>
            <person name="Weinstock G.M."/>
            <person name="Attaway T."/>
            <person name="Bell S."/>
            <person name="Buhay C.J."/>
            <person name="Chandrabose M.N."/>
            <person name="Chavez D."/>
            <person name="Clerk-Blankenburg K.P."/>
            <person name="Cree A."/>
            <person name="Dao M."/>
            <person name="Davis C."/>
            <person name="Chacko J."/>
            <person name="Dinh H."/>
            <person name="Dugan-Rocha S."/>
            <person name="Fowler G."/>
            <person name="Garner T.T."/>
            <person name="Garnes J."/>
            <person name="Gnirke A."/>
            <person name="Hawes A."/>
            <person name="Hernandez J."/>
            <person name="Hines S."/>
            <person name="Holder M."/>
            <person name="Hume J."/>
            <person name="Jhangiani S.N."/>
            <person name="Joshi V."/>
            <person name="Khan Z.M."/>
            <person name="Jackson L."/>
            <person name="Kovar C."/>
            <person name="Kowis A."/>
            <person name="Lee S."/>
            <person name="Lewis L.R."/>
            <person name="Margolis J."/>
            <person name="Morgan M."/>
            <person name="Nazareth L.V."/>
            <person name="Nguyen N."/>
            <person name="Okwuonu G."/>
            <person name="Parker D."/>
            <person name="Richards S."/>
            <person name="Ruiz S.J."/>
            <person name="Santibanez J."/>
            <person name="Savard J."/>
            <person name="Scherer S.E."/>
            <person name="Schneider B."/>
            <person name="Sodergren E."/>
            <person name="Tautz D."/>
            <person name="Vattahil S."/>
            <person name="Villasana D."/>
            <person name="White C.S."/>
            <person name="Wright R."/>
            <person name="Park Y."/>
            <person name="Beeman R.W."/>
            <person name="Lord J."/>
            <person name="Oppert B."/>
            <person name="Lorenzen M."/>
            <person name="Brown S."/>
            <person name="Wang L."/>
            <person name="Savard J."/>
            <person name="Tautz D."/>
            <person name="Richards S."/>
            <person name="Weinstock G."/>
            <person name="Gibbs R.A."/>
            <person name="Liu Y."/>
            <person name="Worley K."/>
            <person name="Weinstock G."/>
            <person name="Elsik C.G."/>
            <person name="Reese J.T."/>
            <person name="Elhaik E."/>
            <person name="Landan G."/>
            <person name="Graur D."/>
            <person name="Arensburger P."/>
            <person name="Atkinson P."/>
            <person name="Beeman R.W."/>
            <person name="Beidler J."/>
            <person name="Brown S.J."/>
            <person name="Demuth J.P."/>
            <person name="Drury D.W."/>
            <person name="Du Y.Z."/>
            <person name="Fujiwara H."/>
            <person name="Lorenzen M."/>
            <person name="Maselli V."/>
            <person name="Osanai M."/>
            <person name="Park Y."/>
            <person name="Robertson H.M."/>
            <person name="Tu Z."/>
            <person name="Wang J.J."/>
            <person name="Wang S."/>
            <person name="Richards S."/>
            <person name="Song H."/>
            <person name="Zhang L."/>
            <person name="Sodergren E."/>
            <person name="Werner D."/>
            <person name="Stanke M."/>
            <person name="Morgenstern B."/>
            <person name="Solovyev V."/>
            <person name="Kosarev P."/>
            <person name="Brown G."/>
            <person name="Chen H.C."/>
            <person name="Ermolaeva O."/>
            <person name="Hlavina W."/>
            <person name="Kapustin Y."/>
            <person name="Kiryutin B."/>
            <person name="Kitts P."/>
            <person name="Maglott D."/>
            <person name="Pruitt K."/>
            <person name="Sapojnikov V."/>
            <person name="Souvorov A."/>
            <person name="Mackey A.J."/>
            <person name="Waterhouse R.M."/>
            <person name="Wyder S."/>
            <person name="Zdobnov E.M."/>
            <person name="Zdobnov E.M."/>
            <person name="Wyder S."/>
            <person name="Kriventseva E.V."/>
            <person name="Kadowaki T."/>
            <person name="Bork P."/>
            <person name="Aranda M."/>
            <person name="Bao R."/>
            <person name="Beermann A."/>
            <person name="Berns N."/>
            <person name="Bolognesi R."/>
            <person name="Bonneton F."/>
            <person name="Bopp D."/>
            <person name="Brown S.J."/>
            <person name="Bucher G."/>
            <person name="Butts T."/>
            <person name="Chaumot A."/>
            <person name="Denell R.E."/>
            <person name="Ferrier D.E."/>
            <person name="Friedrich M."/>
            <person name="Gordon C.M."/>
            <person name="Jindra M."/>
            <person name="Klingler M."/>
            <person name="Lan Q."/>
            <person name="Lattorff H.M."/>
            <person name="Laudet V."/>
            <person name="von Levetsow C."/>
            <person name="Liu Z."/>
            <person name="Lutz R."/>
            <person name="Lynch J.A."/>
            <person name="da Fonseca R.N."/>
            <person name="Posnien N."/>
            <person name="Reuter R."/>
            <person name="Roth S."/>
            <person name="Savard J."/>
            <person name="Schinko J.B."/>
            <person name="Schmitt C."/>
            <person name="Schoppmeier M."/>
            <person name="Schroder R."/>
            <person name="Shippy T.D."/>
            <person name="Simonnet F."/>
            <person name="Marques-Souza H."/>
            <person name="Tautz D."/>
            <person name="Tomoyasu Y."/>
            <person name="Trauner J."/>
            <person name="Van der Zee M."/>
            <person name="Vervoort M."/>
            <person name="Wittkopp N."/>
            <person name="Wimmer E.A."/>
            <person name="Yang X."/>
            <person name="Jones A.K."/>
            <person name="Sattelle D.B."/>
            <person name="Ebert P.R."/>
            <person name="Nelson D."/>
            <person name="Scott J.G."/>
            <person name="Beeman R.W."/>
            <person name="Muthukrishnan S."/>
            <person name="Kramer K.J."/>
            <person name="Arakane Y."/>
            <person name="Beeman R.W."/>
            <person name="Zhu Q."/>
            <person name="Hogenkamp D."/>
            <person name="Dixit R."/>
            <person name="Oppert B."/>
            <person name="Jiang H."/>
            <person name="Zou Z."/>
            <person name="Marshall J."/>
            <person name="Elpidina E."/>
            <person name="Vinokurov K."/>
            <person name="Oppert C."/>
            <person name="Zou Z."/>
            <person name="Evans J."/>
            <person name="Lu Z."/>
            <person name="Zhao P."/>
            <person name="Sumathipala N."/>
            <person name="Altincicek B."/>
            <person name="Vilcinskas A."/>
            <person name="Williams M."/>
            <person name="Hultmark D."/>
            <person name="Hetru C."/>
            <person name="Jiang H."/>
            <person name="Grimmelikhuijzen C.J."/>
            <person name="Hauser F."/>
            <person name="Cazzamali G."/>
            <person name="Williamson M."/>
            <person name="Park Y."/>
            <person name="Li B."/>
            <person name="Tanaka Y."/>
            <person name="Predel R."/>
            <person name="Neupert S."/>
            <person name="Schachtner J."/>
            <person name="Verleyen P."/>
            <person name="Raible F."/>
            <person name="Bork P."/>
            <person name="Friedrich M."/>
            <person name="Walden K.K."/>
            <person name="Robertson H.M."/>
            <person name="Angeli S."/>
            <person name="Foret S."/>
            <person name="Bucher G."/>
            <person name="Schuetz S."/>
            <person name="Maleszka R."/>
            <person name="Wimmer E.A."/>
            <person name="Beeman R.W."/>
            <person name="Lorenzen M."/>
            <person name="Tomoyasu Y."/>
            <person name="Miller S.C."/>
            <person name="Grossmann D."/>
            <person name="Bucher G."/>
        </authorList>
    </citation>
    <scope>NUCLEOTIDE SEQUENCE [LARGE SCALE GENOMIC DNA]</scope>
    <source>
        <strain evidence="7 8">Georgia GA2</strain>
    </source>
</reference>